<comment type="caution">
    <text evidence="1">The sequence shown here is derived from an EMBL/GenBank/DDBJ whole genome shotgun (WGS) entry which is preliminary data.</text>
</comment>
<dbReference type="AlphaFoldDB" id="A0A1J8QBB8"/>
<reference evidence="1 2" key="1">
    <citation type="submission" date="2016-03" db="EMBL/GenBank/DDBJ databases">
        <title>Comparative genomics of the ectomycorrhizal sister species Rhizopogon vinicolor and Rhizopogon vesiculosus (Basidiomycota: Boletales) reveals a divergence of the mating type B locus.</title>
        <authorList>
            <person name="Mujic A.B."/>
            <person name="Kuo A."/>
            <person name="Tritt A."/>
            <person name="Lipzen A."/>
            <person name="Chen C."/>
            <person name="Johnson J."/>
            <person name="Sharma A."/>
            <person name="Barry K."/>
            <person name="Grigoriev I.V."/>
            <person name="Spatafora J.W."/>
        </authorList>
    </citation>
    <scope>NUCLEOTIDE SEQUENCE [LARGE SCALE GENOMIC DNA]</scope>
    <source>
        <strain evidence="1 2">AM-OR11-056</strain>
    </source>
</reference>
<proteinExistence type="predicted"/>
<gene>
    <name evidence="1" type="ORF">AZE42_11800</name>
</gene>
<evidence type="ECO:0000313" key="1">
    <source>
        <dbReference type="EMBL" id="OJA10608.1"/>
    </source>
</evidence>
<dbReference type="Proteomes" id="UP000183567">
    <property type="component" value="Unassembled WGS sequence"/>
</dbReference>
<evidence type="ECO:0000313" key="2">
    <source>
        <dbReference type="Proteomes" id="UP000183567"/>
    </source>
</evidence>
<keyword evidence="2" id="KW-1185">Reference proteome</keyword>
<organism evidence="1 2">
    <name type="scientific">Rhizopogon vesiculosus</name>
    <dbReference type="NCBI Taxonomy" id="180088"/>
    <lineage>
        <taxon>Eukaryota</taxon>
        <taxon>Fungi</taxon>
        <taxon>Dikarya</taxon>
        <taxon>Basidiomycota</taxon>
        <taxon>Agaricomycotina</taxon>
        <taxon>Agaricomycetes</taxon>
        <taxon>Agaricomycetidae</taxon>
        <taxon>Boletales</taxon>
        <taxon>Suillineae</taxon>
        <taxon>Rhizopogonaceae</taxon>
        <taxon>Rhizopogon</taxon>
    </lineage>
</organism>
<name>A0A1J8QBB8_9AGAM</name>
<sequence>MSPLLAPPVDTLAAPSPLPSPLANVLTHYQPWTFRWAISFSLLFSIQLFDSPLDMCPEHFQTVLWQGAQWRFS</sequence>
<protein>
    <submittedName>
        <fullName evidence="1">Uncharacterized protein</fullName>
    </submittedName>
</protein>
<dbReference type="EMBL" id="LVVM01005425">
    <property type="protein sequence ID" value="OJA10608.1"/>
    <property type="molecule type" value="Genomic_DNA"/>
</dbReference>
<accession>A0A1J8QBB8</accession>